<sequence length="716" mass="82077">MPATTRTMSKTLLSSISKDVEMHLPKVSSSKATLQKVVVKPKRRQKHSKHHIRRQAKKKPHPNQDSKQQKPARGHTNIDLSDPPSTTITHWPCRNCDCHQGVFEFLVPICVNCVNCGHEMNDHALPDFNFSSWNPRCNYVCERQDLVSSVLQLALNTGMAVIRATPLVGKTTLLRLIGYHIILHNPELEPVFVHWLPKNRRNNVPYQEYLDEQVTQARKDNARYRTHNPKARLIYLIDEAQGSYEDENFWITELRSRYTRSSPIFVLVCLYGAAGISEIQEPFIESQASKVDVLNRIELRPSKSSSSCMLFKSHETLTAVSKWILENRLDPDSVDRVAVAEYLHSATDGHPGMVGLILGYFEMLIAQNIEKRRRWSPDFCHEILVEHDFLLEFLTQWGRGVWTVVGEQHLKNYLTRHPSCSHLKYSDVADALRKVARLPNGYTESGTNKTDALAFCYKMGFLHAEYLKHESSEVTYIFASPIHRRIAYRRLIPGPPAGTSSDTITLQQACLNAIERFSPSVLHHRSPSSNTSCQSNANWGIPEAVFQDEMYCCLNQELHNLPILSEYAETKDGRIDFFIFGKRWGIEILQSGTHGRLEEHVDRFKAGGKYHKWGILEDYIILNFCSKSSLDALKIKDIDTQSHIRHVVIDANERIAQVYTYDKQLQTILNLGEGRTRSHSPEEQTSSGESDIRMTLRDREIELEQVKKRTEEALKK</sequence>
<dbReference type="OrthoDB" id="2364732at2759"/>
<evidence type="ECO:0000313" key="2">
    <source>
        <dbReference type="EMBL" id="TGO77144.1"/>
    </source>
</evidence>
<dbReference type="EMBL" id="PQXM01000120">
    <property type="protein sequence ID" value="TGO77144.1"/>
    <property type="molecule type" value="Genomic_DNA"/>
</dbReference>
<feature type="region of interest" description="Disordered" evidence="1">
    <location>
        <begin position="16"/>
        <end position="83"/>
    </location>
</feature>
<feature type="region of interest" description="Disordered" evidence="1">
    <location>
        <begin position="672"/>
        <end position="698"/>
    </location>
</feature>
<evidence type="ECO:0000313" key="3">
    <source>
        <dbReference type="Proteomes" id="UP000297229"/>
    </source>
</evidence>
<organism evidence="2 3">
    <name type="scientific">Botrytis elliptica</name>
    <dbReference type="NCBI Taxonomy" id="278938"/>
    <lineage>
        <taxon>Eukaryota</taxon>
        <taxon>Fungi</taxon>
        <taxon>Dikarya</taxon>
        <taxon>Ascomycota</taxon>
        <taxon>Pezizomycotina</taxon>
        <taxon>Leotiomycetes</taxon>
        <taxon>Helotiales</taxon>
        <taxon>Sclerotiniaceae</taxon>
        <taxon>Botrytis</taxon>
    </lineage>
</organism>
<dbReference type="Proteomes" id="UP000297229">
    <property type="component" value="Unassembled WGS sequence"/>
</dbReference>
<name>A0A4Z1JVA6_9HELO</name>
<feature type="compositionally biased region" description="Basic residues" evidence="1">
    <location>
        <begin position="39"/>
        <end position="61"/>
    </location>
</feature>
<reference evidence="2 3" key="1">
    <citation type="submission" date="2017-12" db="EMBL/GenBank/DDBJ databases">
        <title>Comparative genomics of Botrytis spp.</title>
        <authorList>
            <person name="Valero-Jimenez C.A."/>
            <person name="Tapia P."/>
            <person name="Veloso J."/>
            <person name="Silva-Moreno E."/>
            <person name="Staats M."/>
            <person name="Valdes J.H."/>
            <person name="Van Kan J.A.L."/>
        </authorList>
    </citation>
    <scope>NUCLEOTIDE SEQUENCE [LARGE SCALE GENOMIC DNA]</scope>
    <source>
        <strain evidence="2 3">Be9601</strain>
    </source>
</reference>
<accession>A0A4Z1JVA6</accession>
<proteinExistence type="predicted"/>
<protein>
    <submittedName>
        <fullName evidence="2">Uncharacterized protein</fullName>
    </submittedName>
</protein>
<gene>
    <name evidence="2" type="ORF">BELL_0121g00170</name>
</gene>
<dbReference type="AlphaFoldDB" id="A0A4Z1JVA6"/>
<keyword evidence="3" id="KW-1185">Reference proteome</keyword>
<evidence type="ECO:0000256" key="1">
    <source>
        <dbReference type="SAM" id="MobiDB-lite"/>
    </source>
</evidence>
<comment type="caution">
    <text evidence="2">The sequence shown here is derived from an EMBL/GenBank/DDBJ whole genome shotgun (WGS) entry which is preliminary data.</text>
</comment>
<dbReference type="STRING" id="278938.A0A4Z1JVA6"/>